<name>A0A7Y4NYC8_9ACTN</name>
<dbReference type="EMBL" id="JABJRC010000001">
    <property type="protein sequence ID" value="NOL39708.1"/>
    <property type="molecule type" value="Genomic_DNA"/>
</dbReference>
<keyword evidence="3" id="KW-1185">Reference proteome</keyword>
<evidence type="ECO:0008006" key="5">
    <source>
        <dbReference type="Google" id="ProtNLM"/>
    </source>
</evidence>
<evidence type="ECO:0000313" key="2">
    <source>
        <dbReference type="EMBL" id="NOL39708.1"/>
    </source>
</evidence>
<accession>A0A7Y4NYC8</accession>
<dbReference type="EMBL" id="JACHKF010000001">
    <property type="protein sequence ID" value="MBB6567691.1"/>
    <property type="molecule type" value="Genomic_DNA"/>
</dbReference>
<dbReference type="SUPFAM" id="SSF75005">
    <property type="entry name" value="Arabinanase/levansucrase/invertase"/>
    <property type="match status" value="1"/>
</dbReference>
<gene>
    <name evidence="1" type="ORF">HNR71_003328</name>
    <name evidence="2" type="ORF">HPO96_05570</name>
</gene>
<dbReference type="RefSeq" id="WP_171671538.1">
    <property type="nucleotide sequence ID" value="NZ_BAAAGT010000003.1"/>
</dbReference>
<dbReference type="Proteomes" id="UP000553957">
    <property type="component" value="Unassembled WGS sequence"/>
</dbReference>
<dbReference type="InterPro" id="IPR023296">
    <property type="entry name" value="Glyco_hydro_beta-prop_sf"/>
</dbReference>
<reference evidence="2 3" key="1">
    <citation type="submission" date="2020-05" db="EMBL/GenBank/DDBJ databases">
        <title>Genome sequence of Kribbella sandramycini ATCC 39419.</title>
        <authorList>
            <person name="Maclea K.S."/>
            <person name="Fair J.L."/>
        </authorList>
    </citation>
    <scope>NUCLEOTIDE SEQUENCE [LARGE SCALE GENOMIC DNA]</scope>
    <source>
        <strain evidence="2 3">ATCC 39419</strain>
    </source>
</reference>
<proteinExistence type="predicted"/>
<evidence type="ECO:0000313" key="4">
    <source>
        <dbReference type="Proteomes" id="UP000553957"/>
    </source>
</evidence>
<sequence length="333" mass="36468">MQPSAPPARRLPALEPTVVLRHGEPEFSDQFGARDVWVFESAGVYHLHYDAAGEDGWLAALATSADGVEWTKHGPVLELGEPGEPDSASASYGTTYFDGEQFHLFYLGTPNVTDDYLKTPSFPYRTLKAVADGPRGPWRKQPAVVPFEVVAGSWYSETASPGAIVAQDNEYVMLFSAACTDADGQIWRTLGVARSTDLNTSWTVDPEPLLPITEQIENSSLYFDEPSGRWLLFTNHIAVDPDAAPVPPQNSQEYTDAIWMYWSTDPTKFDPADKAVVVDAESSGWSPKVIGLPSVLRIGDRLAIYFDGSTTDDIGHGHRDVGLAWLDLPIVLP</sequence>
<organism evidence="2 3">
    <name type="scientific">Kribbella sandramycini</name>
    <dbReference type="NCBI Taxonomy" id="60450"/>
    <lineage>
        <taxon>Bacteria</taxon>
        <taxon>Bacillati</taxon>
        <taxon>Actinomycetota</taxon>
        <taxon>Actinomycetes</taxon>
        <taxon>Propionibacteriales</taxon>
        <taxon>Kribbellaceae</taxon>
        <taxon>Kribbella</taxon>
    </lineage>
</organism>
<comment type="caution">
    <text evidence="2">The sequence shown here is derived from an EMBL/GenBank/DDBJ whole genome shotgun (WGS) entry which is preliminary data.</text>
</comment>
<reference evidence="1 4" key="2">
    <citation type="submission" date="2020-08" db="EMBL/GenBank/DDBJ databases">
        <title>Sequencing the genomes of 1000 actinobacteria strains.</title>
        <authorList>
            <person name="Klenk H.-P."/>
        </authorList>
    </citation>
    <scope>NUCLEOTIDE SEQUENCE [LARGE SCALE GENOMIC DNA]</scope>
    <source>
        <strain evidence="1 4">DSM 15626</strain>
    </source>
</reference>
<protein>
    <recommendedName>
        <fullName evidence="5">Glycosyl hydrolase family 32</fullName>
    </recommendedName>
</protein>
<evidence type="ECO:0000313" key="3">
    <source>
        <dbReference type="Proteomes" id="UP000534306"/>
    </source>
</evidence>
<dbReference type="AlphaFoldDB" id="A0A7Y4NYC8"/>
<dbReference type="Gene3D" id="2.115.10.20">
    <property type="entry name" value="Glycosyl hydrolase domain, family 43"/>
    <property type="match status" value="1"/>
</dbReference>
<evidence type="ECO:0000313" key="1">
    <source>
        <dbReference type="EMBL" id="MBB6567691.1"/>
    </source>
</evidence>
<dbReference type="Proteomes" id="UP000534306">
    <property type="component" value="Unassembled WGS sequence"/>
</dbReference>